<dbReference type="AlphaFoldDB" id="A0A8J3JHQ5"/>
<keyword evidence="3" id="KW-1185">Reference proteome</keyword>
<feature type="region of interest" description="Disordered" evidence="1">
    <location>
        <begin position="1"/>
        <end position="143"/>
    </location>
</feature>
<sequence length="143" mass="15538">MRQDHRTRGTVGDLNGLGRGARMGKVERVSDDVGGTGPLVDVDGQRLQPPARALIPQPRTAMRHLRGQRTAQRLPPRTVHHRALPLRLPARHHPYSLPPKQPQAHPGTARTHTDHARPDGDSTATPDSPHAHGDLTGPDNRAG</sequence>
<feature type="compositionally biased region" description="Basic and acidic residues" evidence="1">
    <location>
        <begin position="111"/>
        <end position="120"/>
    </location>
</feature>
<comment type="caution">
    <text evidence="2">The sequence shown here is derived from an EMBL/GenBank/DDBJ whole genome shotgun (WGS) entry which is preliminary data.</text>
</comment>
<dbReference type="Proteomes" id="UP000601223">
    <property type="component" value="Unassembled WGS sequence"/>
</dbReference>
<dbReference type="EMBL" id="BONF01000010">
    <property type="protein sequence ID" value="GIF80692.1"/>
    <property type="molecule type" value="Genomic_DNA"/>
</dbReference>
<evidence type="ECO:0000256" key="1">
    <source>
        <dbReference type="SAM" id="MobiDB-lite"/>
    </source>
</evidence>
<proteinExistence type="predicted"/>
<reference evidence="2 3" key="1">
    <citation type="submission" date="2021-01" db="EMBL/GenBank/DDBJ databases">
        <title>Whole genome shotgun sequence of Catellatospora bangladeshensis NBRC 107357.</title>
        <authorList>
            <person name="Komaki H."/>
            <person name="Tamura T."/>
        </authorList>
    </citation>
    <scope>NUCLEOTIDE SEQUENCE [LARGE SCALE GENOMIC DNA]</scope>
    <source>
        <strain evidence="2 3">NBRC 107357</strain>
    </source>
</reference>
<gene>
    <name evidence="2" type="ORF">Cba03nite_20410</name>
</gene>
<name>A0A8J3JHQ5_9ACTN</name>
<protein>
    <submittedName>
        <fullName evidence="2">Uncharacterized protein</fullName>
    </submittedName>
</protein>
<evidence type="ECO:0000313" key="3">
    <source>
        <dbReference type="Proteomes" id="UP000601223"/>
    </source>
</evidence>
<evidence type="ECO:0000313" key="2">
    <source>
        <dbReference type="EMBL" id="GIF80692.1"/>
    </source>
</evidence>
<accession>A0A8J3JHQ5</accession>
<feature type="compositionally biased region" description="Basic residues" evidence="1">
    <location>
        <begin position="78"/>
        <end position="94"/>
    </location>
</feature>
<organism evidence="2 3">
    <name type="scientific">Catellatospora bangladeshensis</name>
    <dbReference type="NCBI Taxonomy" id="310355"/>
    <lineage>
        <taxon>Bacteria</taxon>
        <taxon>Bacillati</taxon>
        <taxon>Actinomycetota</taxon>
        <taxon>Actinomycetes</taxon>
        <taxon>Micromonosporales</taxon>
        <taxon>Micromonosporaceae</taxon>
        <taxon>Catellatospora</taxon>
    </lineage>
</organism>